<reference evidence="1 2" key="1">
    <citation type="journal article" date="2019" name="Int. J. Syst. Evol. Microbiol.">
        <title>The Global Catalogue of Microorganisms (GCM) 10K type strain sequencing project: providing services to taxonomists for standard genome sequencing and annotation.</title>
        <authorList>
            <consortium name="The Broad Institute Genomics Platform"/>
            <consortium name="The Broad Institute Genome Sequencing Center for Infectious Disease"/>
            <person name="Wu L."/>
            <person name="Ma J."/>
        </authorList>
    </citation>
    <scope>NUCLEOTIDE SEQUENCE [LARGE SCALE GENOMIC DNA]</scope>
    <source>
        <strain evidence="1 2">RDMS1</strain>
    </source>
</reference>
<proteinExistence type="predicted"/>
<organism evidence="1 2">
    <name type="scientific">Halocatena marina</name>
    <dbReference type="NCBI Taxonomy" id="2934937"/>
    <lineage>
        <taxon>Archaea</taxon>
        <taxon>Methanobacteriati</taxon>
        <taxon>Methanobacteriota</taxon>
        <taxon>Stenosarchaea group</taxon>
        <taxon>Halobacteria</taxon>
        <taxon>Halobacteriales</taxon>
        <taxon>Natronomonadaceae</taxon>
        <taxon>Halocatena</taxon>
    </lineage>
</organism>
<dbReference type="AlphaFoldDB" id="A0ABD5YND7"/>
<keyword evidence="2" id="KW-1185">Reference proteome</keyword>
<dbReference type="Proteomes" id="UP001596417">
    <property type="component" value="Unassembled WGS sequence"/>
</dbReference>
<name>A0ABD5YND7_9EURY</name>
<comment type="caution">
    <text evidence="1">The sequence shown here is derived from an EMBL/GenBank/DDBJ whole genome shotgun (WGS) entry which is preliminary data.</text>
</comment>
<sequence>MAINGSNKSVETKHRCSCGETFDTAEELRDHAREEHGAIV</sequence>
<dbReference type="EMBL" id="JBHTAX010000001">
    <property type="protein sequence ID" value="MFC7190791.1"/>
    <property type="molecule type" value="Genomic_DNA"/>
</dbReference>
<evidence type="ECO:0000313" key="2">
    <source>
        <dbReference type="Proteomes" id="UP001596417"/>
    </source>
</evidence>
<evidence type="ECO:0008006" key="3">
    <source>
        <dbReference type="Google" id="ProtNLM"/>
    </source>
</evidence>
<accession>A0ABD5YND7</accession>
<protein>
    <recommendedName>
        <fullName evidence="3">C2H2-type domain-containing protein</fullName>
    </recommendedName>
</protein>
<evidence type="ECO:0000313" key="1">
    <source>
        <dbReference type="EMBL" id="MFC7190791.1"/>
    </source>
</evidence>
<gene>
    <name evidence="1" type="ORF">ACFQL7_13740</name>
</gene>